<protein>
    <submittedName>
        <fullName evidence="1">Uncharacterized protein</fullName>
    </submittedName>
</protein>
<dbReference type="Proteomes" id="UP000183287">
    <property type="component" value="Unassembled WGS sequence"/>
</dbReference>
<sequence length="72" mass="7844">MGNRGEFLVSFILLAIAEVLGDNQGYLFGNGGSFSIIPNRVQVDAALDHQFSLLSGGRWISFGLRLTLGRLF</sequence>
<gene>
    <name evidence="1" type="ORF">SAMN05421863_104720</name>
</gene>
<organism evidence="1 2">
    <name type="scientific">Nitrosomonas communis</name>
    <dbReference type="NCBI Taxonomy" id="44574"/>
    <lineage>
        <taxon>Bacteria</taxon>
        <taxon>Pseudomonadati</taxon>
        <taxon>Pseudomonadota</taxon>
        <taxon>Betaproteobacteria</taxon>
        <taxon>Nitrosomonadales</taxon>
        <taxon>Nitrosomonadaceae</taxon>
        <taxon>Nitrosomonas</taxon>
    </lineage>
</organism>
<name>A0A1I4T5M5_9PROT</name>
<dbReference type="EMBL" id="FOUB01000047">
    <property type="protein sequence ID" value="SFM72058.1"/>
    <property type="molecule type" value="Genomic_DNA"/>
</dbReference>
<accession>A0A1I4T5M5</accession>
<evidence type="ECO:0000313" key="1">
    <source>
        <dbReference type="EMBL" id="SFM72058.1"/>
    </source>
</evidence>
<dbReference type="AlphaFoldDB" id="A0A1I4T5M5"/>
<proteinExistence type="predicted"/>
<keyword evidence="2" id="KW-1185">Reference proteome</keyword>
<evidence type="ECO:0000313" key="2">
    <source>
        <dbReference type="Proteomes" id="UP000183287"/>
    </source>
</evidence>
<reference evidence="2" key="1">
    <citation type="submission" date="2016-10" db="EMBL/GenBank/DDBJ databases">
        <authorList>
            <person name="Varghese N."/>
            <person name="Submissions S."/>
        </authorList>
    </citation>
    <scope>NUCLEOTIDE SEQUENCE [LARGE SCALE GENOMIC DNA]</scope>
    <source>
        <strain evidence="2">Nm44</strain>
    </source>
</reference>